<evidence type="ECO:0000313" key="6">
    <source>
        <dbReference type="Proteomes" id="UP000568050"/>
    </source>
</evidence>
<dbReference type="Pfam" id="PF13091">
    <property type="entry name" value="PLDc_2"/>
    <property type="match status" value="1"/>
</dbReference>
<evidence type="ECO:0000313" key="5">
    <source>
        <dbReference type="EMBL" id="MBB3023811.1"/>
    </source>
</evidence>
<dbReference type="GO" id="GO:0003677">
    <property type="term" value="F:DNA binding"/>
    <property type="evidence" value="ECO:0007669"/>
    <property type="project" value="InterPro"/>
</dbReference>
<dbReference type="InterPro" id="IPR021835">
    <property type="entry name" value="DUF3427"/>
</dbReference>
<keyword evidence="5" id="KW-0547">Nucleotide-binding</keyword>
<dbReference type="Pfam" id="PF04851">
    <property type="entry name" value="ResIII"/>
    <property type="match status" value="1"/>
</dbReference>
<protein>
    <submittedName>
        <fullName evidence="5">Superfamily II DNA or RNA helicase/HKD family nuclease</fullName>
    </submittedName>
</protein>
<gene>
    <name evidence="5" type="ORF">FHX50_002113</name>
</gene>
<feature type="domain" description="Helicase ATP-binding" evidence="3">
    <location>
        <begin position="354"/>
        <end position="510"/>
    </location>
</feature>
<dbReference type="EMBL" id="JACHWP010000012">
    <property type="protein sequence ID" value="MBB3023811.1"/>
    <property type="molecule type" value="Genomic_DNA"/>
</dbReference>
<dbReference type="Gene3D" id="3.30.870.10">
    <property type="entry name" value="Endonuclease Chain A"/>
    <property type="match status" value="1"/>
</dbReference>
<dbReference type="PROSITE" id="PS50035">
    <property type="entry name" value="PLD"/>
    <property type="match status" value="1"/>
</dbReference>
<dbReference type="InterPro" id="IPR014001">
    <property type="entry name" value="Helicase_ATP-bd"/>
</dbReference>
<dbReference type="InterPro" id="IPR001736">
    <property type="entry name" value="PLipase_D/transphosphatidylase"/>
</dbReference>
<dbReference type="SMART" id="SM00487">
    <property type="entry name" value="DEXDc"/>
    <property type="match status" value="1"/>
</dbReference>
<dbReference type="Pfam" id="PF00271">
    <property type="entry name" value="Helicase_C"/>
    <property type="match status" value="1"/>
</dbReference>
<dbReference type="GO" id="GO:0016887">
    <property type="term" value="F:ATP hydrolysis activity"/>
    <property type="evidence" value="ECO:0007669"/>
    <property type="project" value="TreeGrafter"/>
</dbReference>
<evidence type="ECO:0000259" key="3">
    <source>
        <dbReference type="PROSITE" id="PS51192"/>
    </source>
</evidence>
<keyword evidence="6" id="KW-1185">Reference proteome</keyword>
<proteinExistence type="predicted"/>
<accession>A0A839R0L2</accession>
<comment type="caution">
    <text evidence="5">The sequence shown here is derived from an EMBL/GenBank/DDBJ whole genome shotgun (WGS) entry which is preliminary data.</text>
</comment>
<dbReference type="InterPro" id="IPR001650">
    <property type="entry name" value="Helicase_C-like"/>
</dbReference>
<feature type="region of interest" description="Disordered" evidence="1">
    <location>
        <begin position="1"/>
        <end position="24"/>
    </location>
</feature>
<evidence type="ECO:0000256" key="1">
    <source>
        <dbReference type="SAM" id="MobiDB-lite"/>
    </source>
</evidence>
<keyword evidence="5" id="KW-0067">ATP-binding</keyword>
<dbReference type="InterPro" id="IPR027417">
    <property type="entry name" value="P-loop_NTPase"/>
</dbReference>
<dbReference type="SUPFAM" id="SSF56024">
    <property type="entry name" value="Phospholipase D/nuclease"/>
    <property type="match status" value="1"/>
</dbReference>
<keyword evidence="5" id="KW-0347">Helicase</keyword>
<dbReference type="CDD" id="cd18032">
    <property type="entry name" value="DEXHc_RE_I_III_res"/>
    <property type="match status" value="1"/>
</dbReference>
<feature type="domain" description="PLD phosphodiesterase" evidence="2">
    <location>
        <begin position="229"/>
        <end position="260"/>
    </location>
</feature>
<keyword evidence="5" id="KW-0378">Hydrolase</keyword>
<name>A0A839R0L2_9MICO</name>
<dbReference type="Gene3D" id="3.40.50.300">
    <property type="entry name" value="P-loop containing nucleotide triphosphate hydrolases"/>
    <property type="match status" value="2"/>
</dbReference>
<dbReference type="PROSITE" id="PS51194">
    <property type="entry name" value="HELICASE_CTER"/>
    <property type="match status" value="1"/>
</dbReference>
<dbReference type="SMART" id="SM00490">
    <property type="entry name" value="HELICc"/>
    <property type="match status" value="1"/>
</dbReference>
<dbReference type="SUPFAM" id="SSF52540">
    <property type="entry name" value="P-loop containing nucleoside triphosphate hydrolases"/>
    <property type="match status" value="1"/>
</dbReference>
<dbReference type="CDD" id="cd18799">
    <property type="entry name" value="SF2_C_EcoAI-like"/>
    <property type="match status" value="1"/>
</dbReference>
<dbReference type="InterPro" id="IPR052511">
    <property type="entry name" value="ATP-dep_Helicase"/>
</dbReference>
<evidence type="ECO:0000259" key="4">
    <source>
        <dbReference type="PROSITE" id="PS51194"/>
    </source>
</evidence>
<feature type="compositionally biased region" description="Low complexity" evidence="1">
    <location>
        <begin position="1"/>
        <end position="17"/>
    </location>
</feature>
<dbReference type="CDD" id="cd09203">
    <property type="entry name" value="PLDc_N_DEXD_b1"/>
    <property type="match status" value="1"/>
</dbReference>
<dbReference type="InterPro" id="IPR006935">
    <property type="entry name" value="Helicase/UvrB_N"/>
</dbReference>
<dbReference type="AlphaFoldDB" id="A0A839R0L2"/>
<dbReference type="PANTHER" id="PTHR47962">
    <property type="entry name" value="ATP-DEPENDENT HELICASE LHR-RELATED-RELATED"/>
    <property type="match status" value="1"/>
</dbReference>
<dbReference type="PANTHER" id="PTHR47962:SF7">
    <property type="entry name" value="MITOCHONDRIAL ATP-DEPENDENT HELICASE IRC3-RELATED"/>
    <property type="match status" value="1"/>
</dbReference>
<reference evidence="5 6" key="1">
    <citation type="submission" date="2020-08" db="EMBL/GenBank/DDBJ databases">
        <title>Sequencing the genomes of 1000 actinobacteria strains.</title>
        <authorList>
            <person name="Klenk H.-P."/>
        </authorList>
    </citation>
    <scope>NUCLEOTIDE SEQUENCE [LARGE SCALE GENOMIC DNA]</scope>
    <source>
        <strain evidence="5 6">DSM 23040</strain>
    </source>
</reference>
<sequence length="1103" mass="121112">MQEPSAPTGASPAASSPRPAPALTPGLYERVETVGLLHLIQEARDAGLRVEEPADVDAADAAHVLTVEVAERLHRVLDQMKDSSDQIDLANRILDLLDAAAPARDSAPASTIMPGPRLLRSIADPLVAAPPHPEIPLRDAALLTNAKHDPSLSSQLLKEIDSADRIDLLCAFVKHSGLRILHASLKRARERGIPIRVLTTTYMGATDATAVQRLAQEYGAQVRVSYTADTTRLHAKAWMFHRRTGFSTAYVGSSNLSSAALVDGLEWNVRLSSTATPRLLEKFDSAFSTYWESDEFVPFDPARDLDLLTSEIARQSVRSAPAPRPREDLAITTAHVDVRPYPHQARMLEHLEAERTLHDRHRNLVVAATGTGKTILAALDYLRLCPPSGPRPTLLFVAHRQEIIEQARRTYRTVLKDDTFGEVLVGGQRPQRWRHVFASIQSLSKARLVNEVDPSAFQVVVVDEFHHASASSYRRVLEHLRPEELLALTATPERADGVSVATEFFDGRIASELRLWDALEEDLLVPFHYFGVADGTDLTQVRFARGRYDEQQLAQILAHNRDRAARVIEALRTTVTDVAGMRALGFCVSVAHAQFMAEVFTEAGIASVALSGESPQEVRRDALNALRAGDLRCIFAVDLFNEGLDIPQIDTILMLRPTQSATIFLQQLGRGLRRSHGKALLTVLDFIGEQNRSFRFDLKFRALTGTSRRRLEDQVRKGFPFLAPGCEIVLDETAQDIVVQSIRTQMEMTTRELVADVRGHAAAAADASAGGLTLRAYLEEADRTLEDVYGARASTRTYQGSKRSTSWRSVSDWAFGTDLIRLPSAEEERLLQRVRAFTAVDDPARLRLYRDLLLNRVDLAAADAPTKLAAAMLVFSFFPGGFTRPDGEAFTGSDGSTDSVQAREAAVAAGVEHLRSLPAVVGELLQIFEVRAEQMDTVPRALEGRLGAVSPLCTHAAYTREELLAGLGVGTLDAEKPGSIREGVKYVRALNTDILLITLKKSEADFSPSTLYRDYALNQQEMHWESQSLTGADSPTGRRYADGSSTVVLFVRETKTGDIGTEPYTCLGTATCVSATGSKPMQIQWRLDRAMPGDLFLAAKAVA</sequence>
<dbReference type="Proteomes" id="UP000568050">
    <property type="component" value="Unassembled WGS sequence"/>
</dbReference>
<dbReference type="GO" id="GO:0006793">
    <property type="term" value="P:phosphorus metabolic process"/>
    <property type="evidence" value="ECO:0007669"/>
    <property type="project" value="UniProtKB-ARBA"/>
</dbReference>
<dbReference type="PROSITE" id="PS51192">
    <property type="entry name" value="HELICASE_ATP_BIND_1"/>
    <property type="match status" value="1"/>
</dbReference>
<dbReference type="Pfam" id="PF11907">
    <property type="entry name" value="DUF3427"/>
    <property type="match status" value="1"/>
</dbReference>
<dbReference type="GO" id="GO:0004386">
    <property type="term" value="F:helicase activity"/>
    <property type="evidence" value="ECO:0007669"/>
    <property type="project" value="UniProtKB-KW"/>
</dbReference>
<evidence type="ECO:0000259" key="2">
    <source>
        <dbReference type="PROSITE" id="PS50035"/>
    </source>
</evidence>
<organism evidence="5 6">
    <name type="scientific">Helcobacillus massiliensis</name>
    <dbReference type="NCBI Taxonomy" id="521392"/>
    <lineage>
        <taxon>Bacteria</taxon>
        <taxon>Bacillati</taxon>
        <taxon>Actinomycetota</taxon>
        <taxon>Actinomycetes</taxon>
        <taxon>Micrococcales</taxon>
        <taxon>Dermabacteraceae</taxon>
        <taxon>Helcobacillus</taxon>
    </lineage>
</organism>
<dbReference type="GO" id="GO:0005524">
    <property type="term" value="F:ATP binding"/>
    <property type="evidence" value="ECO:0007669"/>
    <property type="project" value="InterPro"/>
</dbReference>
<feature type="domain" description="Helicase C-terminal" evidence="4">
    <location>
        <begin position="570"/>
        <end position="719"/>
    </location>
</feature>
<dbReference type="InterPro" id="IPR025202">
    <property type="entry name" value="PLD-like_dom"/>
</dbReference>
<dbReference type="RefSeq" id="WP_183377139.1">
    <property type="nucleotide sequence ID" value="NZ_CBCSFZ010000034.1"/>
</dbReference>